<name>A0A3N4HV45_ASCIM</name>
<reference evidence="2 3" key="1">
    <citation type="journal article" date="2018" name="Nat. Ecol. Evol.">
        <title>Pezizomycetes genomes reveal the molecular basis of ectomycorrhizal truffle lifestyle.</title>
        <authorList>
            <person name="Murat C."/>
            <person name="Payen T."/>
            <person name="Noel B."/>
            <person name="Kuo A."/>
            <person name="Morin E."/>
            <person name="Chen J."/>
            <person name="Kohler A."/>
            <person name="Krizsan K."/>
            <person name="Balestrini R."/>
            <person name="Da Silva C."/>
            <person name="Montanini B."/>
            <person name="Hainaut M."/>
            <person name="Levati E."/>
            <person name="Barry K.W."/>
            <person name="Belfiori B."/>
            <person name="Cichocki N."/>
            <person name="Clum A."/>
            <person name="Dockter R.B."/>
            <person name="Fauchery L."/>
            <person name="Guy J."/>
            <person name="Iotti M."/>
            <person name="Le Tacon F."/>
            <person name="Lindquist E.A."/>
            <person name="Lipzen A."/>
            <person name="Malagnac F."/>
            <person name="Mello A."/>
            <person name="Molinier V."/>
            <person name="Miyauchi S."/>
            <person name="Poulain J."/>
            <person name="Riccioni C."/>
            <person name="Rubini A."/>
            <person name="Sitrit Y."/>
            <person name="Splivallo R."/>
            <person name="Traeger S."/>
            <person name="Wang M."/>
            <person name="Zifcakova L."/>
            <person name="Wipf D."/>
            <person name="Zambonelli A."/>
            <person name="Paolocci F."/>
            <person name="Nowrousian M."/>
            <person name="Ottonello S."/>
            <person name="Baldrian P."/>
            <person name="Spatafora J.W."/>
            <person name="Henrissat B."/>
            <person name="Nagy L.G."/>
            <person name="Aury J.M."/>
            <person name="Wincker P."/>
            <person name="Grigoriev I.V."/>
            <person name="Bonfante P."/>
            <person name="Martin F.M."/>
        </authorList>
    </citation>
    <scope>NUCLEOTIDE SEQUENCE [LARGE SCALE GENOMIC DNA]</scope>
    <source>
        <strain evidence="2 3">RN42</strain>
    </source>
</reference>
<sequence>MTSEAITTAPKKPCPAGGLDKVSSNTVVNTFREIVDLTKDDDDNDDDDVDSHHNLTHGPYRPHQAYHGASPSCPMMLPQNFRPIAPKPVTALGTPIPPFKKLVTPLGTPSPTFKKQALPVGSRKRSIEHARYINQDLHEQPIKTRRLEDGQKEIAHQRSVQASLPQSRRPQSFQTTNLSTGIKRYKHYERSLQERTIRSHAAPDPFKVMAVESSRSKLYPPDNRKIGLSLGEQTQTYLQNIARLGGGPEAVRKALPFTPASEINIPPPLQTISADLFKQINPYAYYIHDVNIDNLEPNDLEPDVDASS</sequence>
<feature type="compositionally biased region" description="Acidic residues" evidence="1">
    <location>
        <begin position="39"/>
        <end position="49"/>
    </location>
</feature>
<evidence type="ECO:0000256" key="1">
    <source>
        <dbReference type="SAM" id="MobiDB-lite"/>
    </source>
</evidence>
<feature type="region of interest" description="Disordered" evidence="1">
    <location>
        <begin position="1"/>
        <end position="22"/>
    </location>
</feature>
<protein>
    <submittedName>
        <fullName evidence="2">Uncharacterized protein</fullName>
    </submittedName>
</protein>
<evidence type="ECO:0000313" key="3">
    <source>
        <dbReference type="Proteomes" id="UP000275078"/>
    </source>
</evidence>
<feature type="region of interest" description="Disordered" evidence="1">
    <location>
        <begin position="36"/>
        <end position="71"/>
    </location>
</feature>
<feature type="compositionally biased region" description="Polar residues" evidence="1">
    <location>
        <begin position="158"/>
        <end position="179"/>
    </location>
</feature>
<accession>A0A3N4HV45</accession>
<organism evidence="2 3">
    <name type="scientific">Ascobolus immersus RN42</name>
    <dbReference type="NCBI Taxonomy" id="1160509"/>
    <lineage>
        <taxon>Eukaryota</taxon>
        <taxon>Fungi</taxon>
        <taxon>Dikarya</taxon>
        <taxon>Ascomycota</taxon>
        <taxon>Pezizomycotina</taxon>
        <taxon>Pezizomycetes</taxon>
        <taxon>Pezizales</taxon>
        <taxon>Ascobolaceae</taxon>
        <taxon>Ascobolus</taxon>
    </lineage>
</organism>
<evidence type="ECO:0000313" key="2">
    <source>
        <dbReference type="EMBL" id="RPA75851.1"/>
    </source>
</evidence>
<feature type="region of interest" description="Disordered" evidence="1">
    <location>
        <begin position="152"/>
        <end position="179"/>
    </location>
</feature>
<dbReference type="EMBL" id="ML119756">
    <property type="protein sequence ID" value="RPA75851.1"/>
    <property type="molecule type" value="Genomic_DNA"/>
</dbReference>
<gene>
    <name evidence="2" type="ORF">BJ508DRAFT_311660</name>
</gene>
<proteinExistence type="predicted"/>
<dbReference type="AlphaFoldDB" id="A0A3N4HV45"/>
<keyword evidence="3" id="KW-1185">Reference proteome</keyword>
<dbReference type="Proteomes" id="UP000275078">
    <property type="component" value="Unassembled WGS sequence"/>
</dbReference>